<dbReference type="AlphaFoldDB" id="A0A8J4GB39"/>
<feature type="domain" description="SGNH hydrolase-type esterase" evidence="2">
    <location>
        <begin position="111"/>
        <end position="301"/>
    </location>
</feature>
<sequence length="544" mass="61312">MKGNLLRLVAATIIVSVTPPSWQALADNAWPNDPERTHLRPELQWDWGHTYSGVAIDSQPLNTLLASMLNSYRFTLPVVQLERGISYRGASSRLRHVVGRMLNGHNVHVGVVGGSISWGHGATKRGEKDWFSHFSKWLIDAFPRSNITARNGCVPGVPSSYMILCLEQSLNYEDVELVFVEFNLNDGIAETIVNPQVQGMERLIRRILALPKRPAVVLLQTPSHGMAAYPVDHPKHAPGMEHKLFYTTLEDVEGAVAQYYDVQMLSLRTALYRLAVFKQVEGFLWEQTFWDIHPGDQGHRIMADLAVYLIQQTALGMLLRPFGPEDEEAFMEPLPDPMYPNNRPPDTPMCIMYDTFKPMMVESQGWDFLDEGTPGKPKVGFVATTPGSRMVIRLNTDRSQTGQLPQSRVAIWVQHLKSYEHMGVAEFRCISGCQCEPHQEDAHIAQRVSQLYVFRMDVTQSAACDVEVEVLPATTSGEHKFKVAGVVIEEGADKNYLSTVYRQGNGEFGMSEHNGNRAQLVRTREGLTGDIRRLLRAVRGWYRR</sequence>
<organism evidence="3 4">
    <name type="scientific">Volvox reticuliferus</name>
    <dbReference type="NCBI Taxonomy" id="1737510"/>
    <lineage>
        <taxon>Eukaryota</taxon>
        <taxon>Viridiplantae</taxon>
        <taxon>Chlorophyta</taxon>
        <taxon>core chlorophytes</taxon>
        <taxon>Chlorophyceae</taxon>
        <taxon>CS clade</taxon>
        <taxon>Chlamydomonadales</taxon>
        <taxon>Volvocaceae</taxon>
        <taxon>Volvox</taxon>
    </lineage>
</organism>
<dbReference type="Pfam" id="PF13472">
    <property type="entry name" value="Lipase_GDSL_2"/>
    <property type="match status" value="1"/>
</dbReference>
<keyword evidence="1" id="KW-0732">Signal</keyword>
<dbReference type="InterPro" id="IPR036514">
    <property type="entry name" value="SGNH_hydro_sf"/>
</dbReference>
<accession>A0A8J4GB39</accession>
<protein>
    <recommendedName>
        <fullName evidence="2">SGNH hydrolase-type esterase domain-containing protein</fullName>
    </recommendedName>
</protein>
<dbReference type="SUPFAM" id="SSF52266">
    <property type="entry name" value="SGNH hydrolase"/>
    <property type="match status" value="1"/>
</dbReference>
<reference evidence="3" key="1">
    <citation type="journal article" date="2021" name="Proc. Natl. Acad. Sci. U.S.A.">
        <title>Three genomes in the algal genus Volvox reveal the fate of a haploid sex-determining region after a transition to homothallism.</title>
        <authorList>
            <person name="Yamamoto K."/>
            <person name="Hamaji T."/>
            <person name="Kawai-Toyooka H."/>
            <person name="Matsuzaki R."/>
            <person name="Takahashi F."/>
            <person name="Nishimura Y."/>
            <person name="Kawachi M."/>
            <person name="Noguchi H."/>
            <person name="Minakuchi Y."/>
            <person name="Umen J.G."/>
            <person name="Toyoda A."/>
            <person name="Nozaki H."/>
        </authorList>
    </citation>
    <scope>NUCLEOTIDE SEQUENCE</scope>
    <source>
        <strain evidence="3">NIES-3785</strain>
    </source>
</reference>
<comment type="caution">
    <text evidence="3">The sequence shown here is derived from an EMBL/GenBank/DDBJ whole genome shotgun (WGS) entry which is preliminary data.</text>
</comment>
<dbReference type="CDD" id="cd00229">
    <property type="entry name" value="SGNH_hydrolase"/>
    <property type="match status" value="1"/>
</dbReference>
<dbReference type="Proteomes" id="UP000722791">
    <property type="component" value="Unassembled WGS sequence"/>
</dbReference>
<evidence type="ECO:0000256" key="1">
    <source>
        <dbReference type="SAM" id="SignalP"/>
    </source>
</evidence>
<evidence type="ECO:0000259" key="2">
    <source>
        <dbReference type="Pfam" id="PF13472"/>
    </source>
</evidence>
<dbReference type="PANTHER" id="PTHR34407">
    <property type="entry name" value="EXPRESSED PROTEIN"/>
    <property type="match status" value="1"/>
</dbReference>
<dbReference type="Gene3D" id="3.40.50.1110">
    <property type="entry name" value="SGNH hydrolase"/>
    <property type="match status" value="1"/>
</dbReference>
<feature type="signal peptide" evidence="1">
    <location>
        <begin position="1"/>
        <end position="24"/>
    </location>
</feature>
<dbReference type="InterPro" id="IPR013830">
    <property type="entry name" value="SGNH_hydro"/>
</dbReference>
<evidence type="ECO:0000313" key="3">
    <source>
        <dbReference type="EMBL" id="GIM03447.1"/>
    </source>
</evidence>
<name>A0A8J4GB39_9CHLO</name>
<dbReference type="EMBL" id="BNCQ01000014">
    <property type="protein sequence ID" value="GIM03447.1"/>
    <property type="molecule type" value="Genomic_DNA"/>
</dbReference>
<proteinExistence type="predicted"/>
<gene>
    <name evidence="3" type="ORF">Vretimale_8227</name>
</gene>
<feature type="chain" id="PRO_5035221919" description="SGNH hydrolase-type esterase domain-containing protein" evidence="1">
    <location>
        <begin position="25"/>
        <end position="544"/>
    </location>
</feature>
<evidence type="ECO:0000313" key="4">
    <source>
        <dbReference type="Proteomes" id="UP000722791"/>
    </source>
</evidence>
<dbReference type="PANTHER" id="PTHR34407:SF1">
    <property type="entry name" value="SGNH HYDROLASE-TYPE ESTERASE DOMAIN-CONTAINING PROTEIN"/>
    <property type="match status" value="1"/>
</dbReference>